<dbReference type="InterPro" id="IPR044135">
    <property type="entry name" value="Met-tRNA-FMT_C"/>
</dbReference>
<gene>
    <name evidence="5" type="primary">fmt</name>
    <name evidence="8" type="ORF">HNR45_000181</name>
</gene>
<evidence type="ECO:0000313" key="9">
    <source>
        <dbReference type="Proteomes" id="UP000591941"/>
    </source>
</evidence>
<comment type="similarity">
    <text evidence="1 5">Belongs to the Fmt family.</text>
</comment>
<evidence type="ECO:0000259" key="6">
    <source>
        <dbReference type="Pfam" id="PF00551"/>
    </source>
</evidence>
<dbReference type="NCBIfam" id="TIGR00460">
    <property type="entry name" value="fmt"/>
    <property type="match status" value="1"/>
</dbReference>
<evidence type="ECO:0000256" key="3">
    <source>
        <dbReference type="ARBA" id="ARBA00022679"/>
    </source>
</evidence>
<keyword evidence="4 5" id="KW-0648">Protein biosynthesis</keyword>
<dbReference type="InterPro" id="IPR041711">
    <property type="entry name" value="Met-tRNA-FMT_N"/>
</dbReference>
<dbReference type="Pfam" id="PF00551">
    <property type="entry name" value="Formyl_trans_N"/>
    <property type="match status" value="1"/>
</dbReference>
<dbReference type="OrthoDB" id="9802815at2"/>
<dbReference type="Pfam" id="PF02911">
    <property type="entry name" value="Formyl_trans_C"/>
    <property type="match status" value="1"/>
</dbReference>
<dbReference type="HAMAP" id="MF_00182">
    <property type="entry name" value="Formyl_trans"/>
    <property type="match status" value="1"/>
</dbReference>
<keyword evidence="9" id="KW-1185">Reference proteome</keyword>
<dbReference type="PANTHER" id="PTHR11138">
    <property type="entry name" value="METHIONYL-TRNA FORMYLTRANSFERASE"/>
    <property type="match status" value="1"/>
</dbReference>
<dbReference type="AlphaFoldDB" id="A0A841R238"/>
<dbReference type="SUPFAM" id="SSF53328">
    <property type="entry name" value="Formyltransferase"/>
    <property type="match status" value="1"/>
</dbReference>
<dbReference type="InterPro" id="IPR011034">
    <property type="entry name" value="Formyl_transferase-like_C_sf"/>
</dbReference>
<dbReference type="GeneID" id="93485470"/>
<dbReference type="InterPro" id="IPR036477">
    <property type="entry name" value="Formyl_transf_N_sf"/>
</dbReference>
<dbReference type="EMBL" id="JACHHI010000001">
    <property type="protein sequence ID" value="MBB6477159.1"/>
    <property type="molecule type" value="Genomic_DNA"/>
</dbReference>
<dbReference type="SUPFAM" id="SSF50486">
    <property type="entry name" value="FMT C-terminal domain-like"/>
    <property type="match status" value="1"/>
</dbReference>
<evidence type="ECO:0000313" key="8">
    <source>
        <dbReference type="EMBL" id="MBB6477159.1"/>
    </source>
</evidence>
<feature type="binding site" evidence="5">
    <location>
        <begin position="110"/>
        <end position="113"/>
    </location>
    <ligand>
        <name>(6S)-5,6,7,8-tetrahydrofolate</name>
        <dbReference type="ChEBI" id="CHEBI:57453"/>
    </ligand>
</feature>
<evidence type="ECO:0000259" key="7">
    <source>
        <dbReference type="Pfam" id="PF02911"/>
    </source>
</evidence>
<dbReference type="InterPro" id="IPR002376">
    <property type="entry name" value="Formyl_transf_N"/>
</dbReference>
<dbReference type="GO" id="GO:0005829">
    <property type="term" value="C:cytosol"/>
    <property type="evidence" value="ECO:0007669"/>
    <property type="project" value="TreeGrafter"/>
</dbReference>
<feature type="domain" description="Formyl transferase C-terminal" evidence="7">
    <location>
        <begin position="204"/>
        <end position="300"/>
    </location>
</feature>
<sequence length="313" mass="34696">MRVVFMGTPQFAVPCLESVLTHPKAEIVGVYTQPDRVNRRGKKMSFSPVKECALTHDLPLYQPATLRDADAQKELQKLAPELLIVVAYGQILPAKVLEIPRLGAINVHASLLPKYRGAAPIQYSLLNGDETTGVTIMHLDEGMDTGDIILQRRIDIPIDWEFNQLSAHLSILGAEALQEVLADAATAIGNTTQQAHDRATYTGKIAKEWGRIHWSKNARTIHNLVRALHTNPGTYTFFREKRLKIHQTVLTKAHARLLPGELLVDGTDIFVGTGEGSLQLLQVQPESKRNMQTAEFINGYQIKSGEVLGEQTD</sequence>
<evidence type="ECO:0000256" key="1">
    <source>
        <dbReference type="ARBA" id="ARBA00010699"/>
    </source>
</evidence>
<dbReference type="CDD" id="cd08704">
    <property type="entry name" value="Met_tRNA_FMT_C"/>
    <property type="match status" value="1"/>
</dbReference>
<dbReference type="GO" id="GO:0004479">
    <property type="term" value="F:methionyl-tRNA formyltransferase activity"/>
    <property type="evidence" value="ECO:0007669"/>
    <property type="project" value="UniProtKB-UniRule"/>
</dbReference>
<dbReference type="CDD" id="cd08646">
    <property type="entry name" value="FMT_core_Met-tRNA-FMT_N"/>
    <property type="match status" value="1"/>
</dbReference>
<dbReference type="RefSeq" id="WP_159821947.1">
    <property type="nucleotide sequence ID" value="NZ_CABWNB010000001.1"/>
</dbReference>
<dbReference type="Proteomes" id="UP000591941">
    <property type="component" value="Unassembled WGS sequence"/>
</dbReference>
<dbReference type="EC" id="2.1.2.9" evidence="2 5"/>
<comment type="catalytic activity">
    <reaction evidence="5">
        <text>L-methionyl-tRNA(fMet) + (6R)-10-formyltetrahydrofolate = N-formyl-L-methionyl-tRNA(fMet) + (6S)-5,6,7,8-tetrahydrofolate + H(+)</text>
        <dbReference type="Rhea" id="RHEA:24380"/>
        <dbReference type="Rhea" id="RHEA-COMP:9952"/>
        <dbReference type="Rhea" id="RHEA-COMP:9953"/>
        <dbReference type="ChEBI" id="CHEBI:15378"/>
        <dbReference type="ChEBI" id="CHEBI:57453"/>
        <dbReference type="ChEBI" id="CHEBI:78530"/>
        <dbReference type="ChEBI" id="CHEBI:78844"/>
        <dbReference type="ChEBI" id="CHEBI:195366"/>
        <dbReference type="EC" id="2.1.2.9"/>
    </reaction>
</comment>
<reference evidence="8 9" key="1">
    <citation type="submission" date="2020-08" db="EMBL/GenBank/DDBJ databases">
        <title>Genomic Encyclopedia of Type Strains, Phase IV (KMG-IV): sequencing the most valuable type-strain genomes for metagenomic binning, comparative biology and taxonomic classification.</title>
        <authorList>
            <person name="Goeker M."/>
        </authorList>
    </citation>
    <scope>NUCLEOTIDE SEQUENCE [LARGE SCALE GENOMIC DNA]</scope>
    <source>
        <strain evidence="8 9">DSM 21255</strain>
    </source>
</reference>
<feature type="domain" description="Formyl transferase N-terminal" evidence="6">
    <location>
        <begin position="1"/>
        <end position="181"/>
    </location>
</feature>
<evidence type="ECO:0000256" key="2">
    <source>
        <dbReference type="ARBA" id="ARBA00012261"/>
    </source>
</evidence>
<accession>A0A841R238</accession>
<organism evidence="8 9">
    <name type="scientific">Negativicoccus succinicivorans</name>
    <dbReference type="NCBI Taxonomy" id="620903"/>
    <lineage>
        <taxon>Bacteria</taxon>
        <taxon>Bacillati</taxon>
        <taxon>Bacillota</taxon>
        <taxon>Negativicutes</taxon>
        <taxon>Veillonellales</taxon>
        <taxon>Veillonellaceae</taxon>
        <taxon>Negativicoccus</taxon>
    </lineage>
</organism>
<dbReference type="InterPro" id="IPR005794">
    <property type="entry name" value="Fmt"/>
</dbReference>
<dbReference type="Gene3D" id="3.40.50.12230">
    <property type="match status" value="1"/>
</dbReference>
<dbReference type="FunFam" id="3.40.50.12230:FF:000001">
    <property type="entry name" value="Methionyl-tRNA formyltransferase"/>
    <property type="match status" value="1"/>
</dbReference>
<comment type="caution">
    <text evidence="8">The sequence shown here is derived from an EMBL/GenBank/DDBJ whole genome shotgun (WGS) entry which is preliminary data.</text>
</comment>
<dbReference type="PANTHER" id="PTHR11138:SF5">
    <property type="entry name" value="METHIONYL-TRNA FORMYLTRANSFERASE, MITOCHONDRIAL"/>
    <property type="match status" value="1"/>
</dbReference>
<name>A0A841R238_9FIRM</name>
<keyword evidence="3 5" id="KW-0808">Transferase</keyword>
<protein>
    <recommendedName>
        <fullName evidence="2 5">Methionyl-tRNA formyltransferase</fullName>
        <ecNumber evidence="2 5">2.1.2.9</ecNumber>
    </recommendedName>
</protein>
<evidence type="ECO:0000256" key="4">
    <source>
        <dbReference type="ARBA" id="ARBA00022917"/>
    </source>
</evidence>
<proteinExistence type="inferred from homology"/>
<comment type="function">
    <text evidence="5">Attaches a formyl group to the free amino group of methionyl-tRNA(fMet). The formyl group appears to play a dual role in the initiator identity of N-formylmethionyl-tRNA by promoting its recognition by IF2 and preventing the misappropriation of this tRNA by the elongation apparatus.</text>
</comment>
<evidence type="ECO:0000256" key="5">
    <source>
        <dbReference type="HAMAP-Rule" id="MF_00182"/>
    </source>
</evidence>
<dbReference type="InterPro" id="IPR005793">
    <property type="entry name" value="Formyl_trans_C"/>
</dbReference>